<organism evidence="2 3">
    <name type="scientific">Duganella callida</name>
    <dbReference type="NCBI Taxonomy" id="2561932"/>
    <lineage>
        <taxon>Bacteria</taxon>
        <taxon>Pseudomonadati</taxon>
        <taxon>Pseudomonadota</taxon>
        <taxon>Betaproteobacteria</taxon>
        <taxon>Burkholderiales</taxon>
        <taxon>Oxalobacteraceae</taxon>
        <taxon>Telluria group</taxon>
        <taxon>Duganella</taxon>
    </lineage>
</organism>
<dbReference type="OrthoDB" id="221297at2"/>
<dbReference type="PANTHER" id="PTHR47495">
    <property type="entry name" value="ALDEHYDE DEHYDROGENASE"/>
    <property type="match status" value="1"/>
</dbReference>
<comment type="caution">
    <text evidence="2">The sequence shown here is derived from an EMBL/GenBank/DDBJ whole genome shotgun (WGS) entry which is preliminary data.</text>
</comment>
<dbReference type="Pfam" id="PF20256">
    <property type="entry name" value="MoCoBD_2"/>
    <property type="match status" value="1"/>
</dbReference>
<dbReference type="GO" id="GO:0016491">
    <property type="term" value="F:oxidoreductase activity"/>
    <property type="evidence" value="ECO:0007669"/>
    <property type="project" value="InterPro"/>
</dbReference>
<dbReference type="AlphaFoldDB" id="A0A4Y9S601"/>
<sequence length="165" mass="17088">AGGQPLQADSGAAPGAERQRFSMHSFGAVMVEVRVDPELGTLRVPRVVGVYDVGRLLNAKTGRSQLIGGIVWGLGMALSEIAELDPHTGRVVNANLADYHVPVNADIGAIDVSVVAGADPQCNPLGARGIGEIGIVGVAAALANAVYHATGRRVRKLPVRLDDLL</sequence>
<evidence type="ECO:0000313" key="2">
    <source>
        <dbReference type="EMBL" id="TFW16957.1"/>
    </source>
</evidence>
<gene>
    <name evidence="2" type="ORF">E4L98_22060</name>
</gene>
<protein>
    <submittedName>
        <fullName evidence="2">Xanthine dehydrogenase family protein molybdopterin-binding subunit</fullName>
    </submittedName>
</protein>
<keyword evidence="3" id="KW-1185">Reference proteome</keyword>
<name>A0A4Y9S601_9BURK</name>
<dbReference type="InterPro" id="IPR052516">
    <property type="entry name" value="N-heterocyclic_Hydroxylase"/>
</dbReference>
<evidence type="ECO:0000259" key="1">
    <source>
        <dbReference type="Pfam" id="PF20256"/>
    </source>
</evidence>
<accession>A0A4Y9S601</accession>
<dbReference type="Gene3D" id="3.30.365.10">
    <property type="entry name" value="Aldehyde oxidase/xanthine dehydrogenase, molybdopterin binding domain"/>
    <property type="match status" value="1"/>
</dbReference>
<dbReference type="Proteomes" id="UP000297729">
    <property type="component" value="Unassembled WGS sequence"/>
</dbReference>
<feature type="non-terminal residue" evidence="2">
    <location>
        <position position="1"/>
    </location>
</feature>
<dbReference type="EMBL" id="SPVG01000217">
    <property type="protein sequence ID" value="TFW16957.1"/>
    <property type="molecule type" value="Genomic_DNA"/>
</dbReference>
<proteinExistence type="predicted"/>
<dbReference type="InterPro" id="IPR046867">
    <property type="entry name" value="AldOxase/xan_DH_MoCoBD2"/>
</dbReference>
<dbReference type="PANTHER" id="PTHR47495:SF2">
    <property type="entry name" value="ALDEHYDE DEHYDROGENASE"/>
    <property type="match status" value="1"/>
</dbReference>
<dbReference type="InterPro" id="IPR037165">
    <property type="entry name" value="AldOxase/xan_DH_Mopterin-bd_sf"/>
</dbReference>
<dbReference type="RefSeq" id="WP_135203697.1">
    <property type="nucleotide sequence ID" value="NZ_SPVG01000217.1"/>
</dbReference>
<feature type="domain" description="Aldehyde oxidase/xanthine dehydrogenase second molybdopterin binding" evidence="1">
    <location>
        <begin position="17"/>
        <end position="107"/>
    </location>
</feature>
<evidence type="ECO:0000313" key="3">
    <source>
        <dbReference type="Proteomes" id="UP000297729"/>
    </source>
</evidence>
<reference evidence="2 3" key="1">
    <citation type="submission" date="2019-03" db="EMBL/GenBank/DDBJ databases">
        <title>Draft Genome Sequence of Duganella callidus sp. nov., a Novel Duganella Species Isolated from Cultivated Soil.</title>
        <authorList>
            <person name="Raths R."/>
            <person name="Peta V."/>
            <person name="Bucking H."/>
        </authorList>
    </citation>
    <scope>NUCLEOTIDE SEQUENCE [LARGE SCALE GENOMIC DNA]</scope>
    <source>
        <strain evidence="2 3">DN04</strain>
    </source>
</reference>
<dbReference type="SUPFAM" id="SSF56003">
    <property type="entry name" value="Molybdenum cofactor-binding domain"/>
    <property type="match status" value="1"/>
</dbReference>